<protein>
    <submittedName>
        <fullName evidence="2">Spore cortex biosynthesis protein YabQ</fullName>
    </submittedName>
</protein>
<feature type="transmembrane region" description="Helical" evidence="1">
    <location>
        <begin position="43"/>
        <end position="64"/>
    </location>
</feature>
<dbReference type="Pfam" id="PF09578">
    <property type="entry name" value="Spore_YabQ"/>
    <property type="match status" value="1"/>
</dbReference>
<organism evidence="2 3">
    <name type="scientific">Romboutsia faecis</name>
    <dbReference type="NCBI Taxonomy" id="2764597"/>
    <lineage>
        <taxon>Bacteria</taxon>
        <taxon>Bacillati</taxon>
        <taxon>Bacillota</taxon>
        <taxon>Clostridia</taxon>
        <taxon>Peptostreptococcales</taxon>
        <taxon>Peptostreptococcaceae</taxon>
        <taxon>Romboutsia</taxon>
    </lineage>
</organism>
<reference evidence="2 3" key="1">
    <citation type="submission" date="2020-08" db="EMBL/GenBank/DDBJ databases">
        <authorList>
            <person name="Liu C."/>
            <person name="Sun Q."/>
        </authorList>
    </citation>
    <scope>NUCLEOTIDE SEQUENCE [LARGE SCALE GENOMIC DNA]</scope>
    <source>
        <strain evidence="2 3">NSJ-18</strain>
    </source>
</reference>
<feature type="transmembrane region" description="Helical" evidence="1">
    <location>
        <begin position="12"/>
        <end position="31"/>
    </location>
</feature>
<keyword evidence="1" id="KW-1133">Transmembrane helix</keyword>
<keyword evidence="1" id="KW-0812">Transmembrane</keyword>
<feature type="transmembrane region" description="Helical" evidence="1">
    <location>
        <begin position="70"/>
        <end position="87"/>
    </location>
</feature>
<keyword evidence="1" id="KW-0472">Membrane</keyword>
<proteinExistence type="predicted"/>
<evidence type="ECO:0000313" key="2">
    <source>
        <dbReference type="EMBL" id="MBC5998028.1"/>
    </source>
</evidence>
<sequence>MLPFTQELGVFYSTIYGGIAVGLLFDVYRSLRNNFKIVRYLSLFFDALFWIIVTILTFITINAVENFDLRYYHIIALFIGFLLYYSTISKFILTGLNKLIYLITNLFKKTVCYIVSILNNLYYVIIYSMHLLFDIIFYIPNMLLATRKFIKRKSVGRLKIKKRV</sequence>
<evidence type="ECO:0000313" key="3">
    <source>
        <dbReference type="Proteomes" id="UP000609849"/>
    </source>
</evidence>
<comment type="caution">
    <text evidence="2">The sequence shown here is derived from an EMBL/GenBank/DDBJ whole genome shotgun (WGS) entry which is preliminary data.</text>
</comment>
<gene>
    <name evidence="2" type="ORF">H8923_14800</name>
</gene>
<feature type="transmembrane region" description="Helical" evidence="1">
    <location>
        <begin position="99"/>
        <end position="118"/>
    </location>
</feature>
<dbReference type="Proteomes" id="UP000609849">
    <property type="component" value="Unassembled WGS sequence"/>
</dbReference>
<dbReference type="InterPro" id="IPR019074">
    <property type="entry name" value="YabQ"/>
</dbReference>
<accession>A0ABR7JSY5</accession>
<dbReference type="RefSeq" id="WP_153972707.1">
    <property type="nucleotide sequence ID" value="NZ_JACRWE010000009.1"/>
</dbReference>
<dbReference type="NCBIfam" id="TIGR02893">
    <property type="entry name" value="spore_yabQ"/>
    <property type="match status" value="1"/>
</dbReference>
<name>A0ABR7JSY5_9FIRM</name>
<feature type="transmembrane region" description="Helical" evidence="1">
    <location>
        <begin position="124"/>
        <end position="144"/>
    </location>
</feature>
<evidence type="ECO:0000256" key="1">
    <source>
        <dbReference type="SAM" id="Phobius"/>
    </source>
</evidence>
<keyword evidence="3" id="KW-1185">Reference proteome</keyword>
<dbReference type="EMBL" id="JACRWE010000009">
    <property type="protein sequence ID" value="MBC5998028.1"/>
    <property type="molecule type" value="Genomic_DNA"/>
</dbReference>